<feature type="transmembrane region" description="Helical" evidence="5">
    <location>
        <begin position="56"/>
        <end position="74"/>
    </location>
</feature>
<keyword evidence="4 5" id="KW-0808">Transferase</keyword>
<dbReference type="PANTHER" id="PTHR11929:SF194">
    <property type="entry name" value="ALPHA-(1,3)-FUCOSYLTRANSFERASE 10"/>
    <property type="match status" value="1"/>
</dbReference>
<dbReference type="Gene3D" id="3.40.50.11660">
    <property type="entry name" value="Glycosyl transferase family 10, C-terminal domain"/>
    <property type="match status" value="2"/>
</dbReference>
<dbReference type="EC" id="2.4.1.-" evidence="5"/>
<dbReference type="GO" id="GO:0016757">
    <property type="term" value="F:glycosyltransferase activity"/>
    <property type="evidence" value="ECO:0007669"/>
    <property type="project" value="UniProtKB-UniRule"/>
</dbReference>
<proteinExistence type="inferred from homology"/>
<protein>
    <recommendedName>
        <fullName evidence="5">Fucosyltransferase</fullName>
        <ecNumber evidence="5">2.4.1.-</ecNumber>
    </recommendedName>
</protein>
<comment type="caution">
    <text evidence="7">The sequence shown here is derived from an EMBL/GenBank/DDBJ whole genome shotgun (WGS) entry which is preliminary data.</text>
</comment>
<dbReference type="InterPro" id="IPR038577">
    <property type="entry name" value="GT10-like_C_sf"/>
</dbReference>
<dbReference type="EMBL" id="JALLPJ020000086">
    <property type="protein sequence ID" value="KAL3802737.1"/>
    <property type="molecule type" value="Genomic_DNA"/>
</dbReference>
<evidence type="ECO:0000256" key="5">
    <source>
        <dbReference type="RuleBase" id="RU003832"/>
    </source>
</evidence>
<keyword evidence="5" id="KW-1133">Transmembrane helix</keyword>
<dbReference type="InterPro" id="IPR055270">
    <property type="entry name" value="Glyco_tran_10_C"/>
</dbReference>
<reference evidence="7 8" key="1">
    <citation type="submission" date="2024-10" db="EMBL/GenBank/DDBJ databases">
        <title>Updated reference genomes for cyclostephanoid diatoms.</title>
        <authorList>
            <person name="Roberts W.R."/>
            <person name="Alverson A.J."/>
        </authorList>
    </citation>
    <scope>NUCLEOTIDE SEQUENCE [LARGE SCALE GENOMIC DNA]</scope>
    <source>
        <strain evidence="7 8">AJA010-31</strain>
    </source>
</reference>
<comment type="pathway">
    <text evidence="1">Protein modification; protein glycosylation.</text>
</comment>
<evidence type="ECO:0000313" key="7">
    <source>
        <dbReference type="EMBL" id="KAL3802737.1"/>
    </source>
</evidence>
<comment type="similarity">
    <text evidence="2 5">Belongs to the glycosyltransferase 10 family.</text>
</comment>
<accession>A0ABD3QQN3</accession>
<evidence type="ECO:0000256" key="2">
    <source>
        <dbReference type="ARBA" id="ARBA00008919"/>
    </source>
</evidence>
<name>A0ABD3QQN3_9STRA</name>
<keyword evidence="8" id="KW-1185">Reference proteome</keyword>
<dbReference type="AlphaFoldDB" id="A0ABD3QQN3"/>
<dbReference type="GO" id="GO:0032580">
    <property type="term" value="C:Golgi cisterna membrane"/>
    <property type="evidence" value="ECO:0007669"/>
    <property type="project" value="UniProtKB-SubCell"/>
</dbReference>
<comment type="subcellular location">
    <subcellularLocation>
        <location evidence="5">Golgi apparatus</location>
        <location evidence="5">Golgi stack membrane</location>
        <topology evidence="5">Single-pass type II membrane protein</topology>
    </subcellularLocation>
</comment>
<evidence type="ECO:0000259" key="6">
    <source>
        <dbReference type="Pfam" id="PF00852"/>
    </source>
</evidence>
<dbReference type="Proteomes" id="UP001530400">
    <property type="component" value="Unassembled WGS sequence"/>
</dbReference>
<feature type="domain" description="Fucosyltransferase C-terminal" evidence="6">
    <location>
        <begin position="425"/>
        <end position="536"/>
    </location>
</feature>
<evidence type="ECO:0000256" key="3">
    <source>
        <dbReference type="ARBA" id="ARBA00022676"/>
    </source>
</evidence>
<evidence type="ECO:0000256" key="1">
    <source>
        <dbReference type="ARBA" id="ARBA00004922"/>
    </source>
</evidence>
<dbReference type="Pfam" id="PF00852">
    <property type="entry name" value="Glyco_transf_10"/>
    <property type="match status" value="1"/>
</dbReference>
<sequence>MESDEIISDHEQRITRRLPSYKQGDIQQNTTANEFLMQADFNEKDRKVVRRKSFTILMRLIFVMMCAGYTYFIVKRIIELKPNSSSSYSNVENLISTREHKRQRMTSDIEKVDDIETIRSEVESILDQVVVPCHTELINKSYEVSKLCPGQENNSDQIVIYNPSNNDKFICGGTIVLGPKKLHKLDRNNLDACWTKPIETLLMAHSFPLPPTHNNLDNFPGIVVQSSQLTKKGYDDTFSSSFVSQRTLMASKDSSNPACDVKCDFETLTGINQRRYIYGTDWEFIMSMEGEQYYSQLKIDPNAWKKNKFYATTSFESEVPLPYFSFAEYNIQNPAVPFKEGIKGASFLARNCDSMNNREDVVQKLTKTAFRIDSLSSCLNNMNNPDFDLSNKGKVLSKYLFVRTSLLQPTSLNEWRIGLTVSCSSLQQHLAFENQNTNDYITEKLWGTLSSGTIPIYFGAPNAKEHVPFNGVIFVDDFPTIESLAEYLIKVSNDQKLYESYHIWRKEPLPDAFLAKYNISRTHSKCRTCRWAHAKKYGLGWDHTRQSIEPLVLERATCVRDNHLVTPAVESWSKDGYSNDENFELELVNFESVQSSCPLMKNGITRSKVGNNELTRSIWSNDGTTDIYVEGSSVNTYILKLAFPLEDHKSLHIDKFNLVWIENNRSRVSIAIQCNPEFTRDISSALHVASGLFEVHISPDILPLRVRMIVENLDSFNNDADAHPSYYAKRMFDDMFETPHLFSVAREV</sequence>
<keyword evidence="3 5" id="KW-0328">Glycosyltransferase</keyword>
<dbReference type="InterPro" id="IPR001503">
    <property type="entry name" value="Glyco_trans_10"/>
</dbReference>
<evidence type="ECO:0000313" key="8">
    <source>
        <dbReference type="Proteomes" id="UP001530400"/>
    </source>
</evidence>
<gene>
    <name evidence="7" type="ORF">ACHAWO_010085</name>
</gene>
<dbReference type="SUPFAM" id="SSF53756">
    <property type="entry name" value="UDP-Glycosyltransferase/glycogen phosphorylase"/>
    <property type="match status" value="2"/>
</dbReference>
<keyword evidence="5" id="KW-0812">Transmembrane</keyword>
<organism evidence="7 8">
    <name type="scientific">Cyclotella atomus</name>
    <dbReference type="NCBI Taxonomy" id="382360"/>
    <lineage>
        <taxon>Eukaryota</taxon>
        <taxon>Sar</taxon>
        <taxon>Stramenopiles</taxon>
        <taxon>Ochrophyta</taxon>
        <taxon>Bacillariophyta</taxon>
        <taxon>Coscinodiscophyceae</taxon>
        <taxon>Thalassiosirophycidae</taxon>
        <taxon>Stephanodiscales</taxon>
        <taxon>Stephanodiscaceae</taxon>
        <taxon>Cyclotella</taxon>
    </lineage>
</organism>
<keyword evidence="5" id="KW-0472">Membrane</keyword>
<keyword evidence="5" id="KW-0333">Golgi apparatus</keyword>
<dbReference type="PANTHER" id="PTHR11929">
    <property type="entry name" value="ALPHA- 1,3 -FUCOSYLTRANSFERASE"/>
    <property type="match status" value="1"/>
</dbReference>
<evidence type="ECO:0000256" key="4">
    <source>
        <dbReference type="ARBA" id="ARBA00022679"/>
    </source>
</evidence>